<keyword evidence="6" id="KW-1185">Reference proteome</keyword>
<gene>
    <name evidence="5" type="ORF">RRF57_000858</name>
</gene>
<dbReference type="EMBL" id="JAWHQM010000002">
    <property type="protein sequence ID" value="KAK5625141.1"/>
    <property type="molecule type" value="Genomic_DNA"/>
</dbReference>
<accession>A0AAN7UGG6</accession>
<proteinExistence type="predicted"/>
<feature type="region of interest" description="Disordered" evidence="3">
    <location>
        <begin position="1"/>
        <end position="35"/>
    </location>
</feature>
<dbReference type="Proteomes" id="UP001305414">
    <property type="component" value="Unassembled WGS sequence"/>
</dbReference>
<protein>
    <recommendedName>
        <fullName evidence="4">Zn(2)-C6 fungal-type domain-containing protein</fullName>
    </recommendedName>
</protein>
<dbReference type="Pfam" id="PF04082">
    <property type="entry name" value="Fungal_trans"/>
    <property type="match status" value="1"/>
</dbReference>
<keyword evidence="2" id="KW-0539">Nucleus</keyword>
<organism evidence="5 6">
    <name type="scientific">Xylaria bambusicola</name>
    <dbReference type="NCBI Taxonomy" id="326684"/>
    <lineage>
        <taxon>Eukaryota</taxon>
        <taxon>Fungi</taxon>
        <taxon>Dikarya</taxon>
        <taxon>Ascomycota</taxon>
        <taxon>Pezizomycotina</taxon>
        <taxon>Sordariomycetes</taxon>
        <taxon>Xylariomycetidae</taxon>
        <taxon>Xylariales</taxon>
        <taxon>Xylariaceae</taxon>
        <taxon>Xylaria</taxon>
    </lineage>
</organism>
<keyword evidence="1" id="KW-0479">Metal-binding</keyword>
<dbReference type="GO" id="GO:0006351">
    <property type="term" value="P:DNA-templated transcription"/>
    <property type="evidence" value="ECO:0007669"/>
    <property type="project" value="InterPro"/>
</dbReference>
<sequence length="639" mass="72308">MSGRPLLPLQPKPNTQVEEDDSPDPQPSRPRKGRSAVLVACEPCRRLKAKCDGERPSCHRCRNKGQECAYELPEDALSRSSARKEITNRLQRENSELRSLLHDLSRRPDAESYNIYRRLRLTDDPISLVHSIRQAELLLPVTTTDGDESATLQQIEANALDGSVIKVPARPWTTVAGDGIVSELISAWFKWDNTFLYPFVDHECFLKDIRSADPGNATYCSPFLVNTICAYRSYFSDTVDAVRRVTKKDLREHFFTESLKHSGSTIPTLPTIQGLWILFSISFLKGDDRNGSLYRFASYGMLSRSIIRHFFPNLKDSNPKDDATKRTMSKMMWGLFCLESLVAMKFRGADVLQPPDVPCPFTENSYETSTNVDIFGQPFTSTSPQPPLVTGAIGTLCRVAVLMSEVLTFGQNHKSSEDINSGGQDHVDERIEFLMKLNEIDNSLPPSLRHDQNFTPSTCFLRIAMNTIVYAIVRTLRKDVVLDQTNGMTVRTMVLRSCALDIELMEQYFARWTTGEFSLMAFIGPLSAGTVLLPLIQEDAARQLFPRICRLMHTISKRMPIAKYVMKGWEAALWTRRIEIPAAARPFFDSLDMGREELTDVSTSLVVTHVPRDESVLAKQWDNGELGFLLQKWNEMSLE</sequence>
<dbReference type="GO" id="GO:0000981">
    <property type="term" value="F:DNA-binding transcription factor activity, RNA polymerase II-specific"/>
    <property type="evidence" value="ECO:0007669"/>
    <property type="project" value="InterPro"/>
</dbReference>
<reference evidence="5 6" key="1">
    <citation type="submission" date="2023-10" db="EMBL/GenBank/DDBJ databases">
        <title>Draft genome sequence of Xylaria bambusicola isolate GMP-LS, the root and basal stem rot pathogen of sugarcane in Indonesia.</title>
        <authorList>
            <person name="Selvaraj P."/>
            <person name="Muralishankar V."/>
            <person name="Muruganantham S."/>
            <person name="Sp S."/>
            <person name="Haryani S."/>
            <person name="Lau K.J.X."/>
            <person name="Naqvi N.I."/>
        </authorList>
    </citation>
    <scope>NUCLEOTIDE SEQUENCE [LARGE SCALE GENOMIC DNA]</scope>
    <source>
        <strain evidence="5">GMP-LS</strain>
    </source>
</reference>
<evidence type="ECO:0000313" key="6">
    <source>
        <dbReference type="Proteomes" id="UP001305414"/>
    </source>
</evidence>
<dbReference type="CDD" id="cd00067">
    <property type="entry name" value="GAL4"/>
    <property type="match status" value="1"/>
</dbReference>
<dbReference type="InterPro" id="IPR007219">
    <property type="entry name" value="XnlR_reg_dom"/>
</dbReference>
<dbReference type="GO" id="GO:0003677">
    <property type="term" value="F:DNA binding"/>
    <property type="evidence" value="ECO:0007669"/>
    <property type="project" value="InterPro"/>
</dbReference>
<dbReference type="CDD" id="cd12148">
    <property type="entry name" value="fungal_TF_MHR"/>
    <property type="match status" value="1"/>
</dbReference>
<evidence type="ECO:0000313" key="5">
    <source>
        <dbReference type="EMBL" id="KAK5625141.1"/>
    </source>
</evidence>
<evidence type="ECO:0000256" key="1">
    <source>
        <dbReference type="ARBA" id="ARBA00022723"/>
    </source>
</evidence>
<evidence type="ECO:0000256" key="2">
    <source>
        <dbReference type="ARBA" id="ARBA00023242"/>
    </source>
</evidence>
<dbReference type="PROSITE" id="PS00463">
    <property type="entry name" value="ZN2_CY6_FUNGAL_1"/>
    <property type="match status" value="1"/>
</dbReference>
<dbReference type="GO" id="GO:0008270">
    <property type="term" value="F:zinc ion binding"/>
    <property type="evidence" value="ECO:0007669"/>
    <property type="project" value="InterPro"/>
</dbReference>
<dbReference type="PROSITE" id="PS50048">
    <property type="entry name" value="ZN2_CY6_FUNGAL_2"/>
    <property type="match status" value="1"/>
</dbReference>
<dbReference type="Pfam" id="PF00172">
    <property type="entry name" value="Zn_clus"/>
    <property type="match status" value="1"/>
</dbReference>
<feature type="domain" description="Zn(2)-C6 fungal-type" evidence="4">
    <location>
        <begin position="40"/>
        <end position="70"/>
    </location>
</feature>
<evidence type="ECO:0000256" key="3">
    <source>
        <dbReference type="SAM" id="MobiDB-lite"/>
    </source>
</evidence>
<dbReference type="InterPro" id="IPR053187">
    <property type="entry name" value="Notoamide_regulator"/>
</dbReference>
<dbReference type="SUPFAM" id="SSF57701">
    <property type="entry name" value="Zn2/Cys6 DNA-binding domain"/>
    <property type="match status" value="1"/>
</dbReference>
<dbReference type="AlphaFoldDB" id="A0AAN7UGG6"/>
<evidence type="ECO:0000259" key="4">
    <source>
        <dbReference type="PROSITE" id="PS50048"/>
    </source>
</evidence>
<dbReference type="Gene3D" id="4.10.240.10">
    <property type="entry name" value="Zn(2)-C6 fungal-type DNA-binding domain"/>
    <property type="match status" value="1"/>
</dbReference>
<dbReference type="SMART" id="SM00066">
    <property type="entry name" value="GAL4"/>
    <property type="match status" value="1"/>
</dbReference>
<dbReference type="PANTHER" id="PTHR47256">
    <property type="entry name" value="ZN(II)2CYS6 TRANSCRIPTION FACTOR (EUROFUNG)-RELATED"/>
    <property type="match status" value="1"/>
</dbReference>
<comment type="caution">
    <text evidence="5">The sequence shown here is derived from an EMBL/GenBank/DDBJ whole genome shotgun (WGS) entry which is preliminary data.</text>
</comment>
<name>A0AAN7UGG6_9PEZI</name>
<dbReference type="InterPro" id="IPR001138">
    <property type="entry name" value="Zn2Cys6_DnaBD"/>
</dbReference>
<dbReference type="PANTHER" id="PTHR47256:SF1">
    <property type="entry name" value="ZN(II)2CYS6 TRANSCRIPTION FACTOR (EUROFUNG)"/>
    <property type="match status" value="1"/>
</dbReference>
<dbReference type="InterPro" id="IPR036864">
    <property type="entry name" value="Zn2-C6_fun-type_DNA-bd_sf"/>
</dbReference>